<reference evidence="2 3" key="1">
    <citation type="submission" date="2013-02" db="EMBL/GenBank/DDBJ databases">
        <title>Insights into the proteome of triclosan-resistant Pseudomonas putida TRO1, isolated from activated sludge.</title>
        <authorList>
            <person name="Lolas I.B."/>
            <person name="Almeida B."/>
            <person name="Starnawski P.M."/>
            <person name="Soenderkaer M."/>
            <person name="Nielsen K.L."/>
            <person name="Nielsen J.L."/>
        </authorList>
    </citation>
    <scope>NUCLEOTIDE SEQUENCE [LARGE SCALE GENOMIC DNA]</scope>
    <source>
        <strain evidence="2 3">TRO1</strain>
    </source>
</reference>
<keyword evidence="1" id="KW-1133">Transmembrane helix</keyword>
<dbReference type="GeneID" id="83680302"/>
<evidence type="ECO:0000256" key="1">
    <source>
        <dbReference type="SAM" id="Phobius"/>
    </source>
</evidence>
<organism evidence="2 3">
    <name type="scientific">Pseudomonas putida TRO1</name>
    <dbReference type="NCBI Taxonomy" id="1227924"/>
    <lineage>
        <taxon>Bacteria</taxon>
        <taxon>Pseudomonadati</taxon>
        <taxon>Pseudomonadota</taxon>
        <taxon>Gammaproteobacteria</taxon>
        <taxon>Pseudomonadales</taxon>
        <taxon>Pseudomonadaceae</taxon>
        <taxon>Pseudomonas</taxon>
    </lineage>
</organism>
<name>A0AAD2ZRQ5_PSEPU</name>
<sequence length="338" mass="35101">MNRIVNRIYPCTAADPMGLGGQDGLLGQGDLPWPSVVAARTYAKMDVGGLYSADDMSAAEFLVAELQSSETQLSADEAEEYAQLLYSLIAKMEKSGRFAADELLAIKEKAEKIPVVGALLFSTANLPGTLANVAALGHAASKATKVENLLNMTDATRGKLKKWAASRGKPGSVSAARAMKGRLKLVRMGGNLYFEIPANSQASLYRLPGRGSNLHVAAFNTAKAMRATAHIDSAGYSSRGVGKVLTGAKLGGALAFGPQAYLDATEAKSVSEFFQKSAYTQPTNALAFGVGVLVGGLTGPAIVVIALSLGAGLAVQFVMSDDFSGLGTTLGNFLTGKD</sequence>
<feature type="transmembrane region" description="Helical" evidence="1">
    <location>
        <begin position="285"/>
        <end position="309"/>
    </location>
</feature>
<dbReference type="RefSeq" id="WP_003248396.1">
    <property type="nucleotide sequence ID" value="NZ_APBQ01000119.1"/>
</dbReference>
<evidence type="ECO:0000313" key="2">
    <source>
        <dbReference type="EMBL" id="ENY75840.1"/>
    </source>
</evidence>
<comment type="caution">
    <text evidence="2">The sequence shown here is derived from an EMBL/GenBank/DDBJ whole genome shotgun (WGS) entry which is preliminary data.</text>
</comment>
<evidence type="ECO:0000313" key="3">
    <source>
        <dbReference type="Proteomes" id="UP000013237"/>
    </source>
</evidence>
<protein>
    <submittedName>
        <fullName evidence="2">Uncharacterized protein</fullName>
    </submittedName>
</protein>
<proteinExistence type="predicted"/>
<keyword evidence="1" id="KW-0812">Transmembrane</keyword>
<accession>A0AAD2ZRQ5</accession>
<dbReference type="AlphaFoldDB" id="A0AAD2ZRQ5"/>
<dbReference type="Proteomes" id="UP000013237">
    <property type="component" value="Unassembled WGS sequence"/>
</dbReference>
<dbReference type="EMBL" id="APBQ01000119">
    <property type="protein sequence ID" value="ENY75840.1"/>
    <property type="molecule type" value="Genomic_DNA"/>
</dbReference>
<keyword evidence="1" id="KW-0472">Membrane</keyword>
<gene>
    <name evidence="2" type="ORF">C206_19396</name>
</gene>